<feature type="region of interest" description="Disordered" evidence="1">
    <location>
        <begin position="230"/>
        <end position="264"/>
    </location>
</feature>
<evidence type="ECO:0000256" key="1">
    <source>
        <dbReference type="SAM" id="MobiDB-lite"/>
    </source>
</evidence>
<comment type="caution">
    <text evidence="2">The sequence shown here is derived from an EMBL/GenBank/DDBJ whole genome shotgun (WGS) entry which is preliminary data.</text>
</comment>
<feature type="compositionally biased region" description="Basic and acidic residues" evidence="1">
    <location>
        <begin position="230"/>
        <end position="239"/>
    </location>
</feature>
<feature type="compositionally biased region" description="Polar residues" evidence="1">
    <location>
        <begin position="73"/>
        <end position="84"/>
    </location>
</feature>
<organism evidence="2">
    <name type="scientific">Tanacetum cinerariifolium</name>
    <name type="common">Dalmatian daisy</name>
    <name type="synonym">Chrysanthemum cinerariifolium</name>
    <dbReference type="NCBI Taxonomy" id="118510"/>
    <lineage>
        <taxon>Eukaryota</taxon>
        <taxon>Viridiplantae</taxon>
        <taxon>Streptophyta</taxon>
        <taxon>Embryophyta</taxon>
        <taxon>Tracheophyta</taxon>
        <taxon>Spermatophyta</taxon>
        <taxon>Magnoliopsida</taxon>
        <taxon>eudicotyledons</taxon>
        <taxon>Gunneridae</taxon>
        <taxon>Pentapetalae</taxon>
        <taxon>asterids</taxon>
        <taxon>campanulids</taxon>
        <taxon>Asterales</taxon>
        <taxon>Asteraceae</taxon>
        <taxon>Asteroideae</taxon>
        <taxon>Anthemideae</taxon>
        <taxon>Anthemidinae</taxon>
        <taxon>Tanacetum</taxon>
    </lineage>
</organism>
<proteinExistence type="predicted"/>
<accession>A0A6L2KME7</accession>
<dbReference type="AlphaFoldDB" id="A0A6L2KME7"/>
<gene>
    <name evidence="2" type="ORF">Tci_021253</name>
</gene>
<sequence>MEITSTIDGKVKVVTEASVRRHLKLEDSDGINTLPTTEIFEQLTLMGVKDQQSQLSLITHPPPPRCSIKQETKVPQPSSPTHTNVADEAASTGVDVRHRGAATTVTSLDVGHGSGNIDKTPSMSYDSHLLRVNTLGSNESRMQHNEDGFSYKITDRVLALETDLKNINKVYRVAYTKLIMKERYDQDKEVSTAKPVFTAGVAVTTTSVSTADDITMAGILVYIKRSETKDKGKSIRTESEPVQTKTKLQQEQERLGYEASVRLQ</sequence>
<evidence type="ECO:0000313" key="2">
    <source>
        <dbReference type="EMBL" id="GEU49275.1"/>
    </source>
</evidence>
<dbReference type="EMBL" id="BKCJ010002542">
    <property type="protein sequence ID" value="GEU49275.1"/>
    <property type="molecule type" value="Genomic_DNA"/>
</dbReference>
<name>A0A6L2KME7_TANCI</name>
<protein>
    <submittedName>
        <fullName evidence="2">Uncharacterized protein</fullName>
    </submittedName>
</protein>
<reference evidence="2" key="1">
    <citation type="journal article" date="2019" name="Sci. Rep.">
        <title>Draft genome of Tanacetum cinerariifolium, the natural source of mosquito coil.</title>
        <authorList>
            <person name="Yamashiro T."/>
            <person name="Shiraishi A."/>
            <person name="Satake H."/>
            <person name="Nakayama K."/>
        </authorList>
    </citation>
    <scope>NUCLEOTIDE SEQUENCE</scope>
</reference>
<feature type="region of interest" description="Disordered" evidence="1">
    <location>
        <begin position="61"/>
        <end position="92"/>
    </location>
</feature>